<feature type="signal peptide" evidence="8">
    <location>
        <begin position="1"/>
        <end position="24"/>
    </location>
</feature>
<keyword evidence="8" id="KW-0732">Signal</keyword>
<evidence type="ECO:0000256" key="8">
    <source>
        <dbReference type="SAM" id="SignalP"/>
    </source>
</evidence>
<name>A0A934WN30_9BURK</name>
<evidence type="ECO:0000313" key="11">
    <source>
        <dbReference type="Proteomes" id="UP000630528"/>
    </source>
</evidence>
<dbReference type="AlphaFoldDB" id="A0A934WN30"/>
<dbReference type="Pfam" id="PF05567">
    <property type="entry name" value="T4P_PilY1"/>
    <property type="match status" value="1"/>
</dbReference>
<dbReference type="InterPro" id="IPR011047">
    <property type="entry name" value="Quinoprotein_ADH-like_sf"/>
</dbReference>
<reference evidence="10" key="2">
    <citation type="submission" date="2021-01" db="EMBL/GenBank/DDBJ databases">
        <authorList>
            <person name="Kang M."/>
        </authorList>
    </citation>
    <scope>NUCLEOTIDE SEQUENCE</scope>
    <source>
        <strain evidence="10">KACC 17527</strain>
    </source>
</reference>
<keyword evidence="11" id="KW-1185">Reference proteome</keyword>
<keyword evidence="5" id="KW-0106">Calcium</keyword>
<feature type="domain" description="PilY1 beta-propeller" evidence="9">
    <location>
        <begin position="185"/>
        <end position="458"/>
    </location>
</feature>
<evidence type="ECO:0000256" key="7">
    <source>
        <dbReference type="SAM" id="MobiDB-lite"/>
    </source>
</evidence>
<evidence type="ECO:0000313" key="10">
    <source>
        <dbReference type="EMBL" id="MBK6008464.1"/>
    </source>
</evidence>
<evidence type="ECO:0000256" key="1">
    <source>
        <dbReference type="ARBA" id="ARBA00004561"/>
    </source>
</evidence>
<evidence type="ECO:0000256" key="5">
    <source>
        <dbReference type="ARBA" id="ARBA00022837"/>
    </source>
</evidence>
<dbReference type="GO" id="GO:0046872">
    <property type="term" value="F:metal ion binding"/>
    <property type="evidence" value="ECO:0007669"/>
    <property type="project" value="UniProtKB-KW"/>
</dbReference>
<keyword evidence="4" id="KW-0479">Metal-binding</keyword>
<dbReference type="Proteomes" id="UP000630528">
    <property type="component" value="Unassembled WGS sequence"/>
</dbReference>
<dbReference type="GO" id="GO:0009289">
    <property type="term" value="C:pilus"/>
    <property type="evidence" value="ECO:0007669"/>
    <property type="project" value="UniProtKB-SubCell"/>
</dbReference>
<evidence type="ECO:0000256" key="6">
    <source>
        <dbReference type="ARBA" id="ARBA00023263"/>
    </source>
</evidence>
<evidence type="ECO:0000256" key="4">
    <source>
        <dbReference type="ARBA" id="ARBA00022723"/>
    </source>
</evidence>
<evidence type="ECO:0000256" key="3">
    <source>
        <dbReference type="ARBA" id="ARBA00022558"/>
    </source>
</evidence>
<reference evidence="10" key="1">
    <citation type="journal article" date="2012" name="J. Microbiol. Biotechnol.">
        <title>Ramlibacter ginsenosidimutans sp. nov., with ginsenoside-converting activity.</title>
        <authorList>
            <person name="Wang L."/>
            <person name="An D.S."/>
            <person name="Kim S.G."/>
            <person name="Jin F.X."/>
            <person name="Kim S.C."/>
            <person name="Lee S.T."/>
            <person name="Im W.T."/>
        </authorList>
    </citation>
    <scope>NUCLEOTIDE SEQUENCE</scope>
    <source>
        <strain evidence="10">KACC 17527</strain>
    </source>
</reference>
<gene>
    <name evidence="10" type="ORF">JJB11_20370</name>
</gene>
<dbReference type="SUPFAM" id="SSF50998">
    <property type="entry name" value="Quinoprotein alcohol dehydrogenase-like"/>
    <property type="match status" value="1"/>
</dbReference>
<sequence>MNRQWSLRIGAALAALACATLLRAATSFTPDSQPIGYVGQLEVTNYVLTSGTEVVFKTDYDRNTWTGNVHAYPVDASGVVALQADWWNDGAASHIDAQDFNTGRIIVTDDGKANASGKTFRWNSLSGAQQGLLGTSTTGPQVLNFVRGDQSLEKANGGTFRDRSSVLGDILHTRPYYLQDPNGDVLFVGANDGMLHAIDARTAAGGGELWAFVPSTLLSKLPSLTVDPYVHTYFVDGGLNVGTVTISGSQKNVLVGTLGAGGRGVFGIDVTNPHPATETAAAANVLWEVNSATSASYSNLGYTYSTPVLATVNTGASAVILGNGYNSAGVSSLFVLDLKDGSVIKEVKTSGAVGGGLSTPVCIDTNNDQRVDTCYAGDIDGKLWKFDLSNTSANNWTASLLYTTSPAQAITSVPAVGMHPNGGYMVNFATGRLLTTADQTDTSVFYAYGIWDGAPAANTTLLQQTLTERSYVNGSTSNRVRVVTANAPNWSSGGNRGWQVPLPLAGERVTGDTLFIENNRFYFATTNPTVLNASPTPDGALWLMELDFLSGSTANSPFFDLSGDLQLTNADRVSYVSGDTLPTGAHVGDINTTATGVPVGKFIDDGVGSQPLLVQLATLNTTLLNENPDVTLPALPGDPGVAGGHFDFDIYYGGGAASSKHHVHQYDDIYDVTGVNMLNASDSAFNLSKAITNTSTQFKVLVQNQYLNPAATLSIGGQPYTNVKLYNGQAKETSAANVIANAPVYTRSSPGFTLAFNLPVDAFTNKNWWDAAGGTGYAVGDVRAGLIPTETKCVNTISGSGTAASMYNSVIPPANGVDGPGTNSTTSGVRHNGALVIQLISASTAASEIEMAVPGRPEYGWRVTAANYATRVLAEYTTFWHNPSNICFGAAGWTKTPAPDNSNTKPKSMPAAAAGSTDPKVGSFKATSSVVSVTTTVNGNVTTVVTTFADHTTQTITRTKNADGTLTIYTVNPDGTTTTDTEADTEGTVNKGADEKRTQAITGRISWTERRRN</sequence>
<keyword evidence="6" id="KW-0281">Fimbrium</keyword>
<proteinExistence type="inferred from homology"/>
<dbReference type="EMBL" id="JAEPWM010000010">
    <property type="protein sequence ID" value="MBK6008464.1"/>
    <property type="molecule type" value="Genomic_DNA"/>
</dbReference>
<comment type="similarity">
    <text evidence="2">Belongs to the PilY1 family.</text>
</comment>
<dbReference type="InterPro" id="IPR008707">
    <property type="entry name" value="B-propeller_PilY1"/>
</dbReference>
<feature type="region of interest" description="Disordered" evidence="7">
    <location>
        <begin position="898"/>
        <end position="923"/>
    </location>
</feature>
<keyword evidence="3" id="KW-1029">Fimbrium biogenesis</keyword>
<evidence type="ECO:0000259" key="9">
    <source>
        <dbReference type="Pfam" id="PF05567"/>
    </source>
</evidence>
<feature type="chain" id="PRO_5037093818" description="PilY1 beta-propeller domain-containing protein" evidence="8">
    <location>
        <begin position="25"/>
        <end position="1013"/>
    </location>
</feature>
<protein>
    <recommendedName>
        <fullName evidence="9">PilY1 beta-propeller domain-containing protein</fullName>
    </recommendedName>
</protein>
<comment type="caution">
    <text evidence="10">The sequence shown here is derived from an EMBL/GenBank/DDBJ whole genome shotgun (WGS) entry which is preliminary data.</text>
</comment>
<evidence type="ECO:0000256" key="2">
    <source>
        <dbReference type="ARBA" id="ARBA00008387"/>
    </source>
</evidence>
<dbReference type="RefSeq" id="WP_201175823.1">
    <property type="nucleotide sequence ID" value="NZ_JAEPWM010000010.1"/>
</dbReference>
<organism evidence="10 11">
    <name type="scientific">Ramlibacter ginsenosidimutans</name>
    <dbReference type="NCBI Taxonomy" id="502333"/>
    <lineage>
        <taxon>Bacteria</taxon>
        <taxon>Pseudomonadati</taxon>
        <taxon>Pseudomonadota</taxon>
        <taxon>Betaproteobacteria</taxon>
        <taxon>Burkholderiales</taxon>
        <taxon>Comamonadaceae</taxon>
        <taxon>Ramlibacter</taxon>
    </lineage>
</organism>
<accession>A0A934WN30</accession>
<comment type="subcellular location">
    <subcellularLocation>
        <location evidence="1">Fimbrium</location>
    </subcellularLocation>
</comment>